<evidence type="ECO:0000256" key="4">
    <source>
        <dbReference type="ARBA" id="ARBA00018070"/>
    </source>
</evidence>
<dbReference type="Pfam" id="PF13329">
    <property type="entry name" value="ATG2_CAD"/>
    <property type="match status" value="1"/>
</dbReference>
<comment type="similarity">
    <text evidence="3">Belongs to the ATG2 family.</text>
</comment>
<reference evidence="14" key="1">
    <citation type="submission" date="2025-08" db="UniProtKB">
        <authorList>
            <consortium name="RefSeq"/>
        </authorList>
    </citation>
    <scope>IDENTIFICATION</scope>
    <source>
        <tissue evidence="14">Testes</tissue>
    </source>
</reference>
<name>A0ABM0MGW9_SACKO</name>
<protein>
    <recommendedName>
        <fullName evidence="4">Autophagy-related protein 2</fullName>
    </recommendedName>
</protein>
<evidence type="ECO:0000256" key="7">
    <source>
        <dbReference type="ARBA" id="ARBA00023006"/>
    </source>
</evidence>
<dbReference type="GeneID" id="102804291"/>
<keyword evidence="9" id="KW-0472">Membrane</keyword>
<evidence type="ECO:0000256" key="1">
    <source>
        <dbReference type="ARBA" id="ARBA00004406"/>
    </source>
</evidence>
<dbReference type="InterPro" id="IPR026849">
    <property type="entry name" value="ATG2"/>
</dbReference>
<evidence type="ECO:0000256" key="6">
    <source>
        <dbReference type="ARBA" id="ARBA00022824"/>
    </source>
</evidence>
<keyword evidence="7" id="KW-0072">Autophagy</keyword>
<keyword evidence="13" id="KW-1185">Reference proteome</keyword>
<keyword evidence="5" id="KW-0813">Transport</keyword>
<dbReference type="Proteomes" id="UP000694865">
    <property type="component" value="Unplaced"/>
</dbReference>
<dbReference type="PANTHER" id="PTHR13190:SF1">
    <property type="entry name" value="AUTOPHAGY-RELATED 2, ISOFORM A"/>
    <property type="match status" value="1"/>
</dbReference>
<feature type="compositionally biased region" description="Low complexity" evidence="12">
    <location>
        <begin position="72"/>
        <end position="86"/>
    </location>
</feature>
<evidence type="ECO:0000256" key="12">
    <source>
        <dbReference type="SAM" id="MobiDB-lite"/>
    </source>
</evidence>
<evidence type="ECO:0000313" key="13">
    <source>
        <dbReference type="Proteomes" id="UP000694865"/>
    </source>
</evidence>
<evidence type="ECO:0000256" key="8">
    <source>
        <dbReference type="ARBA" id="ARBA00023055"/>
    </source>
</evidence>
<evidence type="ECO:0000313" key="14">
    <source>
        <dbReference type="RefSeq" id="XP_006819260.1"/>
    </source>
</evidence>
<sequence>PRDGEPEVKILSDQTIKIVKNHFSLPTGKTDLLKPPDHFPPAVCRYTLKEMSLVWYIYGGRDFESSCDERNSPGSRSPSSPSSKTSTPEKTRSKVMTGSPSFAGNRGGTLGWKSRGGPCRKLDVLMELQMNKVRMQYELYPENTEQASRQILLINDIEIRDRLIHSQINKFLYQYTSEDRPRQAHANMLMVKFLHIRPDPLIPREECCLRVAVQPLRLNIDQDSLFFLRDFFSTLSDGVVPVHLAEHKANADVSSGTPAAFPIPVQPVVTATDDTSSLSSLQSSDTQELESSTSTVTSSCIAQGSEPKVVSADPPVFYRSFSFAPEVPIRLDYQGKHLALEEGTFTGLLIGLGQLNCSELKLKRFQHRQGLLGLDKVVNYALNEWMTDIRNNQLPSILGGVGPMHSLVQLVQGVVDLVRLPIEQYQKDGRIVRGLQRGAHSFTTSTAMSALELTNRLVQAVQAVAETTYDMVSPGPSVSRYTYGSGGQFVQHRLAHQPADLREGMATAYKVVAEGLGDTADNIMRVAREEHVHKGVSGAVGGVMRQIPSTVVKPLILATEATSSVLGGVRNQLKPDARKEATDKWRLKQN</sequence>
<gene>
    <name evidence="14" type="primary">LOC102804291</name>
</gene>
<evidence type="ECO:0000256" key="10">
    <source>
        <dbReference type="ARBA" id="ARBA00024479"/>
    </source>
</evidence>
<keyword evidence="8" id="KW-0445">Lipid transport</keyword>
<comment type="catalytic activity">
    <reaction evidence="10">
        <text>a 1,2-diacyl-sn-glycero-3-phospho-L-serine(in) = a 1,2-diacyl-sn-glycero-3-phospho-L-serine(out)</text>
        <dbReference type="Rhea" id="RHEA:38663"/>
        <dbReference type="ChEBI" id="CHEBI:57262"/>
    </reaction>
</comment>
<keyword evidence="6" id="KW-0256">Endoplasmic reticulum</keyword>
<dbReference type="RefSeq" id="XP_006819260.1">
    <property type="nucleotide sequence ID" value="XM_006819197.1"/>
</dbReference>
<feature type="non-terminal residue" evidence="14">
    <location>
        <position position="1"/>
    </location>
</feature>
<comment type="subcellular location">
    <subcellularLocation>
        <location evidence="1">Endoplasmic reticulum membrane</location>
        <topology evidence="1">Peripheral membrane protein</topology>
    </subcellularLocation>
    <subcellularLocation>
        <location evidence="2">Preautophagosomal structure membrane</location>
        <topology evidence="2">Peripheral membrane protein</topology>
    </subcellularLocation>
</comment>
<evidence type="ECO:0000256" key="2">
    <source>
        <dbReference type="ARBA" id="ARBA00004623"/>
    </source>
</evidence>
<comment type="catalytic activity">
    <reaction evidence="11">
        <text>a 1,2-diacyl-sn-glycero-3-phosphoethanolamine(in) = a 1,2-diacyl-sn-glycero-3-phosphoethanolamine(out)</text>
        <dbReference type="Rhea" id="RHEA:38895"/>
        <dbReference type="ChEBI" id="CHEBI:64612"/>
    </reaction>
</comment>
<evidence type="ECO:0000256" key="11">
    <source>
        <dbReference type="ARBA" id="ARBA00024615"/>
    </source>
</evidence>
<organism evidence="13 14">
    <name type="scientific">Saccoglossus kowalevskii</name>
    <name type="common">Acorn worm</name>
    <dbReference type="NCBI Taxonomy" id="10224"/>
    <lineage>
        <taxon>Eukaryota</taxon>
        <taxon>Metazoa</taxon>
        <taxon>Hemichordata</taxon>
        <taxon>Enteropneusta</taxon>
        <taxon>Harrimaniidae</taxon>
        <taxon>Saccoglossus</taxon>
    </lineage>
</organism>
<feature type="region of interest" description="Disordered" evidence="12">
    <location>
        <begin position="66"/>
        <end position="107"/>
    </location>
</feature>
<dbReference type="PANTHER" id="PTHR13190">
    <property type="entry name" value="AUTOPHAGY-RELATED 2, ISOFORM A"/>
    <property type="match status" value="1"/>
</dbReference>
<accession>A0ABM0MGW9</accession>
<evidence type="ECO:0000256" key="9">
    <source>
        <dbReference type="ARBA" id="ARBA00023136"/>
    </source>
</evidence>
<proteinExistence type="inferred from homology"/>
<evidence type="ECO:0000256" key="5">
    <source>
        <dbReference type="ARBA" id="ARBA00022448"/>
    </source>
</evidence>
<evidence type="ECO:0000256" key="3">
    <source>
        <dbReference type="ARBA" id="ARBA00009714"/>
    </source>
</evidence>